<gene>
    <name evidence="1" type="ORF">RF11_04737</name>
</gene>
<organism evidence="1 2">
    <name type="scientific">Thelohanellus kitauei</name>
    <name type="common">Myxosporean</name>
    <dbReference type="NCBI Taxonomy" id="669202"/>
    <lineage>
        <taxon>Eukaryota</taxon>
        <taxon>Metazoa</taxon>
        <taxon>Cnidaria</taxon>
        <taxon>Myxozoa</taxon>
        <taxon>Myxosporea</taxon>
        <taxon>Bivalvulida</taxon>
        <taxon>Platysporina</taxon>
        <taxon>Myxobolidae</taxon>
        <taxon>Thelohanellus</taxon>
    </lineage>
</organism>
<proteinExistence type="predicted"/>
<dbReference type="EMBL" id="JWZT01005589">
    <property type="protein sequence ID" value="KII60495.1"/>
    <property type="molecule type" value="Genomic_DNA"/>
</dbReference>
<evidence type="ECO:0000313" key="1">
    <source>
        <dbReference type="EMBL" id="KII60495.1"/>
    </source>
</evidence>
<keyword evidence="2" id="KW-1185">Reference proteome</keyword>
<comment type="caution">
    <text evidence="1">The sequence shown here is derived from an EMBL/GenBank/DDBJ whole genome shotgun (WGS) entry which is preliminary data.</text>
</comment>
<evidence type="ECO:0000313" key="2">
    <source>
        <dbReference type="Proteomes" id="UP000031668"/>
    </source>
</evidence>
<sequence>MHPFIWSRLTVAYENRGRISLSWPDAVEAGSKTNYKTADIFTGVSPRNFATYVAFTHYVLVPADLTNINIFAYVSGPCGGDTTCRTVMTPQIPFLPQPPPVTLADPFKACG</sequence>
<dbReference type="AlphaFoldDB" id="A0A0C2M0E6"/>
<dbReference type="Proteomes" id="UP000031668">
    <property type="component" value="Unassembled WGS sequence"/>
</dbReference>
<protein>
    <submittedName>
        <fullName evidence="1">Uncharacterized protein</fullName>
    </submittedName>
</protein>
<name>A0A0C2M0E6_THEKT</name>
<accession>A0A0C2M0E6</accession>
<reference evidence="1 2" key="1">
    <citation type="journal article" date="2014" name="Genome Biol. Evol.">
        <title>The genome of the myxosporean Thelohanellus kitauei shows adaptations to nutrient acquisition within its fish host.</title>
        <authorList>
            <person name="Yang Y."/>
            <person name="Xiong J."/>
            <person name="Zhou Z."/>
            <person name="Huo F."/>
            <person name="Miao W."/>
            <person name="Ran C."/>
            <person name="Liu Y."/>
            <person name="Zhang J."/>
            <person name="Feng J."/>
            <person name="Wang M."/>
            <person name="Wang M."/>
            <person name="Wang L."/>
            <person name="Yao B."/>
        </authorList>
    </citation>
    <scope>NUCLEOTIDE SEQUENCE [LARGE SCALE GENOMIC DNA]</scope>
    <source>
        <strain evidence="1">Wuqing</strain>
    </source>
</reference>